<feature type="coiled-coil region" evidence="1">
    <location>
        <begin position="746"/>
        <end position="843"/>
    </location>
</feature>
<feature type="compositionally biased region" description="Polar residues" evidence="2">
    <location>
        <begin position="1374"/>
        <end position="1394"/>
    </location>
</feature>
<organism evidence="3 4">
    <name type="scientific">Cercophora samala</name>
    <dbReference type="NCBI Taxonomy" id="330535"/>
    <lineage>
        <taxon>Eukaryota</taxon>
        <taxon>Fungi</taxon>
        <taxon>Dikarya</taxon>
        <taxon>Ascomycota</taxon>
        <taxon>Pezizomycotina</taxon>
        <taxon>Sordariomycetes</taxon>
        <taxon>Sordariomycetidae</taxon>
        <taxon>Sordariales</taxon>
        <taxon>Lasiosphaeriaceae</taxon>
        <taxon>Cercophora</taxon>
    </lineage>
</organism>
<feature type="compositionally biased region" description="Basic and acidic residues" evidence="2">
    <location>
        <begin position="337"/>
        <end position="348"/>
    </location>
</feature>
<evidence type="ECO:0000256" key="1">
    <source>
        <dbReference type="SAM" id="Coils"/>
    </source>
</evidence>
<dbReference type="PANTHER" id="PTHR23159:SF31">
    <property type="entry name" value="CENTROSOME-ASSOCIATED PROTEIN CEP250 ISOFORM X1"/>
    <property type="match status" value="1"/>
</dbReference>
<feature type="compositionally biased region" description="Basic and acidic residues" evidence="2">
    <location>
        <begin position="58"/>
        <end position="76"/>
    </location>
</feature>
<feature type="region of interest" description="Disordered" evidence="2">
    <location>
        <begin position="262"/>
        <end position="395"/>
    </location>
</feature>
<feature type="compositionally biased region" description="Polar residues" evidence="2">
    <location>
        <begin position="278"/>
        <end position="290"/>
    </location>
</feature>
<feature type="compositionally biased region" description="Basic and acidic residues" evidence="2">
    <location>
        <begin position="1250"/>
        <end position="1260"/>
    </location>
</feature>
<feature type="compositionally biased region" description="Basic and acidic residues" evidence="2">
    <location>
        <begin position="981"/>
        <end position="996"/>
    </location>
</feature>
<evidence type="ECO:0000313" key="4">
    <source>
        <dbReference type="Proteomes" id="UP001174997"/>
    </source>
</evidence>
<dbReference type="EMBL" id="JAULSY010000063">
    <property type="protein sequence ID" value="KAK0667961.1"/>
    <property type="molecule type" value="Genomic_DNA"/>
</dbReference>
<dbReference type="Proteomes" id="UP001174997">
    <property type="component" value="Unassembled WGS sequence"/>
</dbReference>
<feature type="compositionally biased region" description="Pro residues" evidence="2">
    <location>
        <begin position="182"/>
        <end position="198"/>
    </location>
</feature>
<feature type="compositionally biased region" description="Polar residues" evidence="2">
    <location>
        <begin position="14"/>
        <end position="41"/>
    </location>
</feature>
<feature type="compositionally biased region" description="Basic and acidic residues" evidence="2">
    <location>
        <begin position="361"/>
        <end position="370"/>
    </location>
</feature>
<feature type="region of interest" description="Disordered" evidence="2">
    <location>
        <begin position="1158"/>
        <end position="1498"/>
    </location>
</feature>
<name>A0AA40DAJ7_9PEZI</name>
<feature type="coiled-coil region" evidence="1">
    <location>
        <begin position="420"/>
        <end position="503"/>
    </location>
</feature>
<gene>
    <name evidence="3" type="ORF">QBC41DRAFT_322741</name>
</gene>
<keyword evidence="1" id="KW-0175">Coiled coil</keyword>
<feature type="coiled-coil region" evidence="1">
    <location>
        <begin position="537"/>
        <end position="582"/>
    </location>
</feature>
<proteinExistence type="predicted"/>
<comment type="caution">
    <text evidence="3">The sequence shown here is derived from an EMBL/GenBank/DDBJ whole genome shotgun (WGS) entry which is preliminary data.</text>
</comment>
<accession>A0AA40DAJ7</accession>
<keyword evidence="4" id="KW-1185">Reference proteome</keyword>
<feature type="compositionally biased region" description="Polar residues" evidence="2">
    <location>
        <begin position="1333"/>
        <end position="1347"/>
    </location>
</feature>
<dbReference type="PANTHER" id="PTHR23159">
    <property type="entry name" value="CENTROSOMAL PROTEIN 2"/>
    <property type="match status" value="1"/>
</dbReference>
<reference evidence="3" key="1">
    <citation type="submission" date="2023-06" db="EMBL/GenBank/DDBJ databases">
        <title>Genome-scale phylogeny and comparative genomics of the fungal order Sordariales.</title>
        <authorList>
            <consortium name="Lawrence Berkeley National Laboratory"/>
            <person name="Hensen N."/>
            <person name="Bonometti L."/>
            <person name="Westerberg I."/>
            <person name="Brannstrom I.O."/>
            <person name="Guillou S."/>
            <person name="Cros-Aarteil S."/>
            <person name="Calhoun S."/>
            <person name="Haridas S."/>
            <person name="Kuo A."/>
            <person name="Mondo S."/>
            <person name="Pangilinan J."/>
            <person name="Riley R."/>
            <person name="Labutti K."/>
            <person name="Andreopoulos B."/>
            <person name="Lipzen A."/>
            <person name="Chen C."/>
            <person name="Yanf M."/>
            <person name="Daum C."/>
            <person name="Ng V."/>
            <person name="Clum A."/>
            <person name="Steindorff A."/>
            <person name="Ohm R."/>
            <person name="Martin F."/>
            <person name="Silar P."/>
            <person name="Natvig D."/>
            <person name="Lalanne C."/>
            <person name="Gautier V."/>
            <person name="Ament-Velasquez S.L."/>
            <person name="Kruys A."/>
            <person name="Hutchinson M.I."/>
            <person name="Powell A.J."/>
            <person name="Barry K."/>
            <person name="Miller A.N."/>
            <person name="Grigoriev I.V."/>
            <person name="Debuchy R."/>
            <person name="Gladieux P."/>
            <person name="Thoren M.H."/>
            <person name="Johannesson H."/>
        </authorList>
    </citation>
    <scope>NUCLEOTIDE SEQUENCE</scope>
    <source>
        <strain evidence="3">CBS 307.81</strain>
    </source>
</reference>
<feature type="region of interest" description="Disordered" evidence="2">
    <location>
        <begin position="972"/>
        <end position="996"/>
    </location>
</feature>
<sequence>MEQPFPHEFDTSHGHGQSLTRKPFDSSPNDGKSPDTEQTLSAEKPANPKNIVDLTNIENDKPLHITEDPPAERDANKSFSYGPPVTVVPNQFTARSPGRPATPTGLHQEHVQAPPQAHLPKLPTIGGKPGLTRFSGRNRRNRVIPNPLDARRASPIQNFRPFLDDGTHHSNEAAVCETKQPSPRPPFQPQPFPDPPSPRAATAHVTHPQPAYVEKAMSTGFDAEPSVLGITSPVKLSALATSSGYHNEDYGFENNHEYYAETSQQHMPQHHPLPSDFAISSPQVTPQVKRTSIHPLAPKHTTGDSRSSRGSRGHRHSIDRSSHRHRVQAPTRPFRKPASENRSGESMRKVRAQSHSSNISRRRDAPDAKKAQQQHLHRPEKLSAKSVTSSPELKQHTVRVRHKFASNMAEVLNEFNIDQETALQKQRERYREKVKSLKLELERVAEESSALAARSNEKSNEIQALQASESEKNARIVELEAKLENFEQQNTSLVEKLAAFKSRCSSIIEEQRALYTDTKSRCEETITEVRTIAATRISEAEVVAKKAENVRKALMERVHQDIAQNKRESSELYERIRALTQQVEEKDHQITRDQDTIRGLSTRIQDIQASSERFEKLAVKNEGVLCNLGELITKECARHDESAKETNEWLDSISCQLEKVSQTVAAQPGLTASLGETQEKSLSDIKAKLEVMLASRESASVATTQLATCIETHVSKVLQRLNGQFEAMTGQLALKVEEKAILSTLLEEKKTRCEALDQEIVALKQTSTEQTERINALQQNISAMETQHNNDQEEIQRLQDVGSQLEQEKEMINDDVDSKAATIRELEDKLRSKEEAYSTEVRTFGIEVSKLNQALREQESSNQITVKQAAEAARNQVKVEMDRIISDTRRMLQQTEKQRDTLAGEIKVLKGTIQEKESRLQTVVRNAVETARSETRIEMERAMSADQKLLSETQKHRDNLITEVKKLDERLRESQQAAQEALHEASDSARRETRDEMGRDVAEMTRYLEEAQQHLEHAIQEKRQEKERSLHLVDSLKKTLAAEEAAKKNVIQESTERLAEYNQQIEDLKARVTSLEAERDASRKTVAELESERDQQRARCEALAAGLIDWAGQSGIATESIRDQFEHGKAEEIKACVLHTLAQLALSQRLKALNAAPSLDHSQQSQNSLGQAANSHQRRPQDGKETAIMDDSATFLGSPGSLTGESPGTLLGDASATPVSSPSNDPGSQRRRVIIRTPMSEPDPVPPTVDQEKIRRREALQPKSVLRRVTRSASSGRLSQENIDGVIEPGTSPDPLGIQNIVPNSATPTRPKLAAAVVRPAVKRGAKRKAPASTGNRATRNKTTPTTAPDEHPISALGGSRTLSLEPESPGQPPKSTGPQQGKSPLGTTGQINTPAPGGPQGPSPEKRTPLPNSAASWTASQLQPVSAGDYGTRRRRRSLSPAFETDASGLPILRSQPRFWSRPQVPLTASQPQEPRASGDTGGYQDSIIDPQEVDGA</sequence>
<feature type="coiled-coil region" evidence="1">
    <location>
        <begin position="885"/>
        <end position="912"/>
    </location>
</feature>
<feature type="compositionally biased region" description="Polar residues" evidence="2">
    <location>
        <begin position="1271"/>
        <end position="1282"/>
    </location>
</feature>
<protein>
    <submittedName>
        <fullName evidence="3">Uncharacterized protein</fullName>
    </submittedName>
</protein>
<feature type="compositionally biased region" description="Basic and acidic residues" evidence="2">
    <location>
        <begin position="1"/>
        <end position="13"/>
    </location>
</feature>
<feature type="compositionally biased region" description="Basic residues" evidence="2">
    <location>
        <begin position="1321"/>
        <end position="1330"/>
    </location>
</feature>
<feature type="compositionally biased region" description="Polar residues" evidence="2">
    <location>
        <begin position="1411"/>
        <end position="1425"/>
    </location>
</feature>
<feature type="compositionally biased region" description="Polar residues" evidence="2">
    <location>
        <begin position="1217"/>
        <end position="1227"/>
    </location>
</feature>
<evidence type="ECO:0000313" key="3">
    <source>
        <dbReference type="EMBL" id="KAK0667961.1"/>
    </source>
</evidence>
<feature type="region of interest" description="Disordered" evidence="2">
    <location>
        <begin position="174"/>
        <end position="203"/>
    </location>
</feature>
<feature type="compositionally biased region" description="Polar residues" evidence="2">
    <location>
        <begin position="1160"/>
        <end position="1175"/>
    </location>
</feature>
<evidence type="ECO:0000256" key="2">
    <source>
        <dbReference type="SAM" id="MobiDB-lite"/>
    </source>
</evidence>
<feature type="region of interest" description="Disordered" evidence="2">
    <location>
        <begin position="1"/>
        <end position="142"/>
    </location>
</feature>